<keyword evidence="8" id="KW-0067">ATP-binding</keyword>
<keyword evidence="7" id="KW-0547">Nucleotide-binding</keyword>
<organism evidence="11">
    <name type="scientific">Rhodothermus marinus</name>
    <name type="common">Rhodothermus obamensis</name>
    <dbReference type="NCBI Taxonomy" id="29549"/>
    <lineage>
        <taxon>Bacteria</taxon>
        <taxon>Pseudomonadati</taxon>
        <taxon>Rhodothermota</taxon>
        <taxon>Rhodothermia</taxon>
        <taxon>Rhodothermales</taxon>
        <taxon>Rhodothermaceae</taxon>
        <taxon>Rhodothermus</taxon>
    </lineage>
</organism>
<proteinExistence type="inferred from homology"/>
<comment type="similarity">
    <text evidence="2">Belongs to the TsaE family.</text>
</comment>
<dbReference type="Pfam" id="PF02367">
    <property type="entry name" value="TsaE"/>
    <property type="match status" value="1"/>
</dbReference>
<evidence type="ECO:0000256" key="4">
    <source>
        <dbReference type="ARBA" id="ARBA00022490"/>
    </source>
</evidence>
<evidence type="ECO:0000256" key="10">
    <source>
        <dbReference type="ARBA" id="ARBA00032441"/>
    </source>
</evidence>
<dbReference type="GO" id="GO:0005524">
    <property type="term" value="F:ATP binding"/>
    <property type="evidence" value="ECO:0007669"/>
    <property type="project" value="UniProtKB-KW"/>
</dbReference>
<sequence length="149" mass="16846">MKAALTLADLLPCETDTPEATRALGKHLARRLHPGDVVALYGELGSGKTQLVKGIAEGLGIPEAEVNSPTFTLLHIYLGGRLPLYHFDAYRLRQLEEFYALGYEEYFFGEGVSIVEWAERIEPLLPPYALRLHLEHLGNNRRRITYWPT</sequence>
<dbReference type="NCBIfam" id="TIGR00150">
    <property type="entry name" value="T6A_YjeE"/>
    <property type="match status" value="1"/>
</dbReference>
<protein>
    <recommendedName>
        <fullName evidence="3">tRNA threonylcarbamoyladenosine biosynthesis protein TsaE</fullName>
    </recommendedName>
    <alternativeName>
        <fullName evidence="10">t(6)A37 threonylcarbamoyladenosine biosynthesis protein TsaE</fullName>
    </alternativeName>
</protein>
<evidence type="ECO:0000256" key="2">
    <source>
        <dbReference type="ARBA" id="ARBA00007599"/>
    </source>
</evidence>
<dbReference type="GO" id="GO:0016740">
    <property type="term" value="F:transferase activity"/>
    <property type="evidence" value="ECO:0007669"/>
    <property type="project" value="UniProtKB-KW"/>
</dbReference>
<dbReference type="EMBL" id="DSGB01000006">
    <property type="protein sequence ID" value="HER96674.1"/>
    <property type="molecule type" value="Genomic_DNA"/>
</dbReference>
<dbReference type="PANTHER" id="PTHR33540:SF2">
    <property type="entry name" value="TRNA THREONYLCARBAMOYLADENOSINE BIOSYNTHESIS PROTEIN TSAE"/>
    <property type="match status" value="1"/>
</dbReference>
<keyword evidence="5" id="KW-0819">tRNA processing</keyword>
<evidence type="ECO:0000256" key="7">
    <source>
        <dbReference type="ARBA" id="ARBA00022741"/>
    </source>
</evidence>
<evidence type="ECO:0000256" key="3">
    <source>
        <dbReference type="ARBA" id="ARBA00019010"/>
    </source>
</evidence>
<evidence type="ECO:0000256" key="8">
    <source>
        <dbReference type="ARBA" id="ARBA00022840"/>
    </source>
</evidence>
<dbReference type="InterPro" id="IPR027417">
    <property type="entry name" value="P-loop_NTPase"/>
</dbReference>
<dbReference type="GO" id="GO:0046872">
    <property type="term" value="F:metal ion binding"/>
    <property type="evidence" value="ECO:0007669"/>
    <property type="project" value="UniProtKB-KW"/>
</dbReference>
<keyword evidence="11" id="KW-0808">Transferase</keyword>
<evidence type="ECO:0000256" key="6">
    <source>
        <dbReference type="ARBA" id="ARBA00022723"/>
    </source>
</evidence>
<name>A0A7V2B1N9_RHOMR</name>
<comment type="caution">
    <text evidence="11">The sequence shown here is derived from an EMBL/GenBank/DDBJ whole genome shotgun (WGS) entry which is preliminary data.</text>
</comment>
<evidence type="ECO:0000256" key="5">
    <source>
        <dbReference type="ARBA" id="ARBA00022694"/>
    </source>
</evidence>
<comment type="subcellular location">
    <subcellularLocation>
        <location evidence="1">Cytoplasm</location>
    </subcellularLocation>
</comment>
<dbReference type="GO" id="GO:0002949">
    <property type="term" value="P:tRNA threonylcarbamoyladenosine modification"/>
    <property type="evidence" value="ECO:0007669"/>
    <property type="project" value="InterPro"/>
</dbReference>
<reference evidence="11" key="1">
    <citation type="journal article" date="2020" name="mSystems">
        <title>Genome- and Community-Level Interaction Insights into Carbon Utilization and Element Cycling Functions of Hydrothermarchaeota in Hydrothermal Sediment.</title>
        <authorList>
            <person name="Zhou Z."/>
            <person name="Liu Y."/>
            <person name="Xu W."/>
            <person name="Pan J."/>
            <person name="Luo Z.H."/>
            <person name="Li M."/>
        </authorList>
    </citation>
    <scope>NUCLEOTIDE SEQUENCE [LARGE SCALE GENOMIC DNA]</scope>
    <source>
        <strain evidence="11">SpSt-143</strain>
    </source>
</reference>
<dbReference type="InterPro" id="IPR003442">
    <property type="entry name" value="T6A_TsaE"/>
</dbReference>
<dbReference type="GO" id="GO:0005737">
    <property type="term" value="C:cytoplasm"/>
    <property type="evidence" value="ECO:0007669"/>
    <property type="project" value="UniProtKB-SubCell"/>
</dbReference>
<evidence type="ECO:0000256" key="1">
    <source>
        <dbReference type="ARBA" id="ARBA00004496"/>
    </source>
</evidence>
<dbReference type="Gene3D" id="3.40.50.300">
    <property type="entry name" value="P-loop containing nucleotide triphosphate hydrolases"/>
    <property type="match status" value="1"/>
</dbReference>
<dbReference type="SUPFAM" id="SSF52540">
    <property type="entry name" value="P-loop containing nucleoside triphosphate hydrolases"/>
    <property type="match status" value="1"/>
</dbReference>
<accession>A0A7V2B1N9</accession>
<evidence type="ECO:0000256" key="9">
    <source>
        <dbReference type="ARBA" id="ARBA00022842"/>
    </source>
</evidence>
<evidence type="ECO:0000313" key="11">
    <source>
        <dbReference type="EMBL" id="HER96674.1"/>
    </source>
</evidence>
<keyword evidence="9" id="KW-0460">Magnesium</keyword>
<dbReference type="AlphaFoldDB" id="A0A7V2B1N9"/>
<gene>
    <name evidence="11" type="primary">tsaE</name>
    <name evidence="11" type="ORF">ENO59_09185</name>
</gene>
<keyword evidence="6" id="KW-0479">Metal-binding</keyword>
<keyword evidence="4" id="KW-0963">Cytoplasm</keyword>
<dbReference type="PANTHER" id="PTHR33540">
    <property type="entry name" value="TRNA THREONYLCARBAMOYLADENOSINE BIOSYNTHESIS PROTEIN TSAE"/>
    <property type="match status" value="1"/>
</dbReference>